<organism evidence="1 2">
    <name type="scientific">Eoetvoesiella caeni</name>
    <dbReference type="NCBI Taxonomy" id="645616"/>
    <lineage>
        <taxon>Bacteria</taxon>
        <taxon>Pseudomonadati</taxon>
        <taxon>Pseudomonadota</taxon>
        <taxon>Betaproteobacteria</taxon>
        <taxon>Burkholderiales</taxon>
        <taxon>Alcaligenaceae</taxon>
        <taxon>Eoetvoesiella</taxon>
    </lineage>
</organism>
<dbReference type="RefSeq" id="WP_147251663.1">
    <property type="nucleotide sequence ID" value="NZ_JACCEU010000027.1"/>
</dbReference>
<comment type="caution">
    <text evidence="1">The sequence shown here is derived from an EMBL/GenBank/DDBJ whole genome shotgun (WGS) entry which is preliminary data.</text>
</comment>
<gene>
    <name evidence="1" type="ORF">DFR37_12612</name>
</gene>
<keyword evidence="2" id="KW-1185">Reference proteome</keyword>
<proteinExistence type="predicted"/>
<sequence length="64" mass="6854">MKQESRVERISAAIMQAANKKSKFDLEVEKMSKKYSEQSQINSKSGSSGVSAACVAAAIDMGIV</sequence>
<protein>
    <submittedName>
        <fullName evidence="1">Uncharacterized protein</fullName>
    </submittedName>
</protein>
<evidence type="ECO:0000313" key="1">
    <source>
        <dbReference type="EMBL" id="RBP33621.1"/>
    </source>
</evidence>
<evidence type="ECO:0000313" key="2">
    <source>
        <dbReference type="Proteomes" id="UP000253628"/>
    </source>
</evidence>
<accession>A0A366GYB1</accession>
<dbReference type="AlphaFoldDB" id="A0A366GYB1"/>
<dbReference type="EMBL" id="QNRQ01000026">
    <property type="protein sequence ID" value="RBP33621.1"/>
    <property type="molecule type" value="Genomic_DNA"/>
</dbReference>
<name>A0A366GYB1_9BURK</name>
<dbReference type="Proteomes" id="UP000253628">
    <property type="component" value="Unassembled WGS sequence"/>
</dbReference>
<reference evidence="1 2" key="1">
    <citation type="submission" date="2018-06" db="EMBL/GenBank/DDBJ databases">
        <title>Genomic Encyclopedia of Type Strains, Phase IV (KMG-IV): sequencing the most valuable type-strain genomes for metagenomic binning, comparative biology and taxonomic classification.</title>
        <authorList>
            <person name="Goeker M."/>
        </authorList>
    </citation>
    <scope>NUCLEOTIDE SEQUENCE [LARGE SCALE GENOMIC DNA]</scope>
    <source>
        <strain evidence="1 2">DSM 25520</strain>
    </source>
</reference>